<dbReference type="AlphaFoldDB" id="A0A507C1D1"/>
<comment type="caution">
    <text evidence="2">The sequence shown here is derived from an EMBL/GenBank/DDBJ whole genome shotgun (WGS) entry which is preliminary data.</text>
</comment>
<feature type="region of interest" description="Disordered" evidence="1">
    <location>
        <begin position="442"/>
        <end position="546"/>
    </location>
</feature>
<feature type="compositionally biased region" description="Low complexity" evidence="1">
    <location>
        <begin position="534"/>
        <end position="543"/>
    </location>
</feature>
<feature type="compositionally biased region" description="Basic residues" evidence="1">
    <location>
        <begin position="121"/>
        <end position="133"/>
    </location>
</feature>
<feature type="compositionally biased region" description="Low complexity" evidence="1">
    <location>
        <begin position="251"/>
        <end position="260"/>
    </location>
</feature>
<protein>
    <submittedName>
        <fullName evidence="2">Uncharacterized protein</fullName>
    </submittedName>
</protein>
<organism evidence="2 3">
    <name type="scientific">Synchytrium microbalum</name>
    <dbReference type="NCBI Taxonomy" id="1806994"/>
    <lineage>
        <taxon>Eukaryota</taxon>
        <taxon>Fungi</taxon>
        <taxon>Fungi incertae sedis</taxon>
        <taxon>Chytridiomycota</taxon>
        <taxon>Chytridiomycota incertae sedis</taxon>
        <taxon>Chytridiomycetes</taxon>
        <taxon>Synchytriales</taxon>
        <taxon>Synchytriaceae</taxon>
        <taxon>Synchytrium</taxon>
    </lineage>
</organism>
<sequence length="682" mass="73776">MSTRYVPAIPGPLLIVNDVADLRNYAGTPNPNLYKLQVPLKAGMQMLSNLKEEQRLYGTYGRGSMMASHSVRSERLPSNRRRTSRNHSDSGTDSSDVDNNGMNSDSEQQQQSSHGTPRNNSHTRRIRKPHSFRNWRSMRTSMADDDDDTTSTTSSSDGESDSSRRKSRSMLHITSSTAMHRDSTSSSGTTSPMDSSGQGRPPLVPPRKFSRQDPGTPIRSTAQRFRDPDTPGGFLVTQLRRSSLSGDVPMSASDTSSSASGRQSMNRIASLLRDETAPFEKEIAHERVTTSLFKQIPPLKFDNDAEDGGMVGVVPTFTSGTTSDGPNASMMMNSTNNSMKSIGSIVPSIVSSTAPDSPESVASAGNGTLMSLDDFPELAIPHAVRVSPIPNSQLRSPAAYISNSSRLNPENQFISSKHQDMITSSPAMSPVNLVIGHMSPINLERRGKRKMSMDDRFEPYKRHHRMPSSPSGNNSSTRSLSPGAPMLPSPTLSQQLFPPLRSRSPSISMMMGVNSNPSSNNSSNGNLPMASSGQAPQQQQQQQPQPPVMNAMGIMIQGAPASLITSPPLPVSTLLSHHNHHPYGMGPPSMPVPIPFPATFSSMVDMQQQQQQQQFVVGSPRMYSQSPLAGSVTSNGMMMVNPPASPRPTPPFGQMLNLSGAQVEFNKMSISSSDLLLGRGDQ</sequence>
<dbReference type="EMBL" id="QEAO01000038">
    <property type="protein sequence ID" value="TPX31874.1"/>
    <property type="molecule type" value="Genomic_DNA"/>
</dbReference>
<feature type="compositionally biased region" description="Basic and acidic residues" evidence="1">
    <location>
        <begin position="451"/>
        <end position="460"/>
    </location>
</feature>
<feature type="region of interest" description="Disordered" evidence="1">
    <location>
        <begin position="61"/>
        <end position="263"/>
    </location>
</feature>
<feature type="compositionally biased region" description="Polar residues" evidence="1">
    <location>
        <begin position="89"/>
        <end position="120"/>
    </location>
</feature>
<dbReference type="RefSeq" id="XP_031023205.1">
    <property type="nucleotide sequence ID" value="XM_031170854.1"/>
</dbReference>
<evidence type="ECO:0000313" key="3">
    <source>
        <dbReference type="Proteomes" id="UP000319731"/>
    </source>
</evidence>
<gene>
    <name evidence="2" type="ORF">SmJEL517_g04926</name>
</gene>
<feature type="compositionally biased region" description="Low complexity" evidence="1">
    <location>
        <begin position="467"/>
        <end position="482"/>
    </location>
</feature>
<reference evidence="2 3" key="1">
    <citation type="journal article" date="2019" name="Sci. Rep.">
        <title>Comparative genomics of chytrid fungi reveal insights into the obligate biotrophic and pathogenic lifestyle of Synchytrium endobioticum.</title>
        <authorList>
            <person name="van de Vossenberg B.T.L.H."/>
            <person name="Warris S."/>
            <person name="Nguyen H.D.T."/>
            <person name="van Gent-Pelzer M.P.E."/>
            <person name="Joly D.L."/>
            <person name="van de Geest H.C."/>
            <person name="Bonants P.J.M."/>
            <person name="Smith D.S."/>
            <person name="Levesque C.A."/>
            <person name="van der Lee T.A.J."/>
        </authorList>
    </citation>
    <scope>NUCLEOTIDE SEQUENCE [LARGE SCALE GENOMIC DNA]</scope>
    <source>
        <strain evidence="2 3">JEL517</strain>
    </source>
</reference>
<dbReference type="OrthoDB" id="2149390at2759"/>
<evidence type="ECO:0000256" key="1">
    <source>
        <dbReference type="SAM" id="MobiDB-lite"/>
    </source>
</evidence>
<feature type="compositionally biased region" description="Low complexity" evidence="1">
    <location>
        <begin position="184"/>
        <end position="197"/>
    </location>
</feature>
<dbReference type="GeneID" id="42006151"/>
<keyword evidence="3" id="KW-1185">Reference proteome</keyword>
<feature type="compositionally biased region" description="Low complexity" evidence="1">
    <location>
        <begin position="508"/>
        <end position="526"/>
    </location>
</feature>
<evidence type="ECO:0000313" key="2">
    <source>
        <dbReference type="EMBL" id="TPX31874.1"/>
    </source>
</evidence>
<proteinExistence type="predicted"/>
<accession>A0A507C1D1</accession>
<dbReference type="Proteomes" id="UP000319731">
    <property type="component" value="Unassembled WGS sequence"/>
</dbReference>
<name>A0A507C1D1_9FUNG</name>